<accession>A0AAV8XI66</accession>
<evidence type="ECO:0008006" key="3">
    <source>
        <dbReference type="Google" id="ProtNLM"/>
    </source>
</evidence>
<gene>
    <name evidence="1" type="ORF">NQ314_011524</name>
</gene>
<proteinExistence type="predicted"/>
<sequence>MEALGFTSENVSRFYDNLEKEYNSHNFPPHRIFNVDETGLSIVQSKIPQVIGRKGKRQIAAITSAERGSLVTFIASMSAGGQFIPPMLIFPRMNRNDQLIRGARPGSIYAVHPSGWIQQNLFTQWFQHFISFVK</sequence>
<dbReference type="Proteomes" id="UP001162156">
    <property type="component" value="Unassembled WGS sequence"/>
</dbReference>
<protein>
    <recommendedName>
        <fullName evidence="3">DDE-1 domain-containing protein</fullName>
    </recommendedName>
</protein>
<keyword evidence="2" id="KW-1185">Reference proteome</keyword>
<comment type="caution">
    <text evidence="1">The sequence shown here is derived from an EMBL/GenBank/DDBJ whole genome shotgun (WGS) entry which is preliminary data.</text>
</comment>
<organism evidence="1 2">
    <name type="scientific">Rhamnusium bicolor</name>
    <dbReference type="NCBI Taxonomy" id="1586634"/>
    <lineage>
        <taxon>Eukaryota</taxon>
        <taxon>Metazoa</taxon>
        <taxon>Ecdysozoa</taxon>
        <taxon>Arthropoda</taxon>
        <taxon>Hexapoda</taxon>
        <taxon>Insecta</taxon>
        <taxon>Pterygota</taxon>
        <taxon>Neoptera</taxon>
        <taxon>Endopterygota</taxon>
        <taxon>Coleoptera</taxon>
        <taxon>Polyphaga</taxon>
        <taxon>Cucujiformia</taxon>
        <taxon>Chrysomeloidea</taxon>
        <taxon>Cerambycidae</taxon>
        <taxon>Lepturinae</taxon>
        <taxon>Rhagiini</taxon>
        <taxon>Rhamnusium</taxon>
    </lineage>
</organism>
<dbReference type="EMBL" id="JANEYF010003198">
    <property type="protein sequence ID" value="KAJ8938360.1"/>
    <property type="molecule type" value="Genomic_DNA"/>
</dbReference>
<reference evidence="1" key="1">
    <citation type="journal article" date="2023" name="Insect Mol. Biol.">
        <title>Genome sequencing provides insights into the evolution of gene families encoding plant cell wall-degrading enzymes in longhorned beetles.</title>
        <authorList>
            <person name="Shin N.R."/>
            <person name="Okamura Y."/>
            <person name="Kirsch R."/>
            <person name="Pauchet Y."/>
        </authorList>
    </citation>
    <scope>NUCLEOTIDE SEQUENCE</scope>
    <source>
        <strain evidence="1">RBIC_L_NR</strain>
    </source>
</reference>
<evidence type="ECO:0000313" key="2">
    <source>
        <dbReference type="Proteomes" id="UP001162156"/>
    </source>
</evidence>
<evidence type="ECO:0000313" key="1">
    <source>
        <dbReference type="EMBL" id="KAJ8938360.1"/>
    </source>
</evidence>
<dbReference type="AlphaFoldDB" id="A0AAV8XI66"/>
<name>A0AAV8XI66_9CUCU</name>